<dbReference type="RefSeq" id="WP_386672595.1">
    <property type="nucleotide sequence ID" value="NZ_JBHLTG010000006.1"/>
</dbReference>
<feature type="region of interest" description="Disordered" evidence="1">
    <location>
        <begin position="1"/>
        <end position="21"/>
    </location>
</feature>
<dbReference type="Proteomes" id="UP001589896">
    <property type="component" value="Unassembled WGS sequence"/>
</dbReference>
<gene>
    <name evidence="3" type="ORF">ACFFGH_22720</name>
</gene>
<evidence type="ECO:0000256" key="1">
    <source>
        <dbReference type="SAM" id="MobiDB-lite"/>
    </source>
</evidence>
<sequence>MTTTSRAEMLPTSHTGSVPHASLELSAPQRARFRAAARAVGILMLGAFLTYGIGSSVALASTGDDGASALLVAGVGSMLINSAMVVAIGALVFPILGRFSRPVARLYLGTRIFEGIGLGTGAVALLTLTGSAAIETNFVAYNVAMAGLGIGSLAFCALLFRSGLAPRILAVWGFVGYATFATGCLLELAGVTGAGLVSTIPGAGFEVAFGIWLIAKGFRPVATRSARA</sequence>
<evidence type="ECO:0000313" key="4">
    <source>
        <dbReference type="Proteomes" id="UP001589896"/>
    </source>
</evidence>
<keyword evidence="2" id="KW-0472">Membrane</keyword>
<keyword evidence="2" id="KW-0812">Transmembrane</keyword>
<comment type="caution">
    <text evidence="3">The sequence shown here is derived from an EMBL/GenBank/DDBJ whole genome shotgun (WGS) entry which is preliminary data.</text>
</comment>
<proteinExistence type="predicted"/>
<keyword evidence="2" id="KW-1133">Transmembrane helix</keyword>
<feature type="transmembrane region" description="Helical" evidence="2">
    <location>
        <begin position="140"/>
        <end position="160"/>
    </location>
</feature>
<name>A0ABV6RUK9_9GAMM</name>
<organism evidence="3 4">
    <name type="scientific">Lysobacter korlensis</name>
    <dbReference type="NCBI Taxonomy" id="553636"/>
    <lineage>
        <taxon>Bacteria</taxon>
        <taxon>Pseudomonadati</taxon>
        <taxon>Pseudomonadota</taxon>
        <taxon>Gammaproteobacteria</taxon>
        <taxon>Lysobacterales</taxon>
        <taxon>Lysobacteraceae</taxon>
        <taxon>Lysobacter</taxon>
    </lineage>
</organism>
<keyword evidence="4" id="KW-1185">Reference proteome</keyword>
<accession>A0ABV6RUK9</accession>
<dbReference type="EMBL" id="JBHLTG010000006">
    <property type="protein sequence ID" value="MFC0680654.1"/>
    <property type="molecule type" value="Genomic_DNA"/>
</dbReference>
<dbReference type="Pfam" id="PF14329">
    <property type="entry name" value="DUF4386"/>
    <property type="match status" value="1"/>
</dbReference>
<feature type="transmembrane region" description="Helical" evidence="2">
    <location>
        <begin position="195"/>
        <end position="215"/>
    </location>
</feature>
<feature type="transmembrane region" description="Helical" evidence="2">
    <location>
        <begin position="39"/>
        <end position="61"/>
    </location>
</feature>
<feature type="transmembrane region" description="Helical" evidence="2">
    <location>
        <begin position="116"/>
        <end position="134"/>
    </location>
</feature>
<evidence type="ECO:0000313" key="3">
    <source>
        <dbReference type="EMBL" id="MFC0680654.1"/>
    </source>
</evidence>
<feature type="compositionally biased region" description="Polar residues" evidence="1">
    <location>
        <begin position="1"/>
        <end position="16"/>
    </location>
</feature>
<dbReference type="InterPro" id="IPR025495">
    <property type="entry name" value="DUF4386"/>
</dbReference>
<feature type="transmembrane region" description="Helical" evidence="2">
    <location>
        <begin position="169"/>
        <end position="189"/>
    </location>
</feature>
<feature type="transmembrane region" description="Helical" evidence="2">
    <location>
        <begin position="67"/>
        <end position="96"/>
    </location>
</feature>
<reference evidence="3 4" key="1">
    <citation type="submission" date="2024-09" db="EMBL/GenBank/DDBJ databases">
        <authorList>
            <person name="Sun Q."/>
            <person name="Mori K."/>
        </authorList>
    </citation>
    <scope>NUCLEOTIDE SEQUENCE [LARGE SCALE GENOMIC DNA]</scope>
    <source>
        <strain evidence="3 4">KCTC 23076</strain>
    </source>
</reference>
<evidence type="ECO:0000256" key="2">
    <source>
        <dbReference type="SAM" id="Phobius"/>
    </source>
</evidence>
<protein>
    <submittedName>
        <fullName evidence="3">DUF4386 domain-containing protein</fullName>
    </submittedName>
</protein>